<dbReference type="EMBL" id="CP000850">
    <property type="protein sequence ID" value="ABV96271.1"/>
    <property type="molecule type" value="Genomic_DNA"/>
</dbReference>
<organism evidence="3">
    <name type="scientific">Salinispora arenicola (strain CNS-205)</name>
    <dbReference type="NCBI Taxonomy" id="391037"/>
    <lineage>
        <taxon>Bacteria</taxon>
        <taxon>Bacillati</taxon>
        <taxon>Actinomycetota</taxon>
        <taxon>Actinomycetes</taxon>
        <taxon>Micromonosporales</taxon>
        <taxon>Micromonosporaceae</taxon>
        <taxon>Salinispora</taxon>
    </lineage>
</organism>
<dbReference type="SUPFAM" id="SSF49464">
    <property type="entry name" value="Carboxypeptidase regulatory domain-like"/>
    <property type="match status" value="1"/>
</dbReference>
<proteinExistence type="predicted"/>
<evidence type="ECO:0000313" key="3">
    <source>
        <dbReference type="EMBL" id="ABV96271.1"/>
    </source>
</evidence>
<dbReference type="Gene3D" id="2.60.40.1120">
    <property type="entry name" value="Carboxypeptidase-like, regulatory domain"/>
    <property type="match status" value="1"/>
</dbReference>
<reference evidence="3" key="1">
    <citation type="submission" date="2007-10" db="EMBL/GenBank/DDBJ databases">
        <title>Complete sequence of Salinispora arenicola CNS-205.</title>
        <authorList>
            <consortium name="US DOE Joint Genome Institute"/>
            <person name="Copeland A."/>
            <person name="Lucas S."/>
            <person name="Lapidus A."/>
            <person name="Barry K."/>
            <person name="Glavina del Rio T."/>
            <person name="Dalin E."/>
            <person name="Tice H."/>
            <person name="Pitluck S."/>
            <person name="Foster B."/>
            <person name="Schmutz J."/>
            <person name="Larimer F."/>
            <person name="Land M."/>
            <person name="Hauser L."/>
            <person name="Kyrpides N."/>
            <person name="Ivanova N."/>
            <person name="Jensen P.R."/>
            <person name="Moore B.S."/>
            <person name="Penn K."/>
            <person name="Jenkins C."/>
            <person name="Udwary D."/>
            <person name="Xiang L."/>
            <person name="Gontang E."/>
            <person name="Richardson P."/>
        </authorList>
    </citation>
    <scope>NUCLEOTIDE SEQUENCE [LARGE SCALE GENOMIC DNA]</scope>
    <source>
        <strain evidence="3">CNS-205</strain>
    </source>
</reference>
<dbReference type="eggNOG" id="ENOG5032Y6I">
    <property type="taxonomic scope" value="Bacteria"/>
</dbReference>
<dbReference type="AlphaFoldDB" id="A8LZA5"/>
<evidence type="ECO:0000256" key="2">
    <source>
        <dbReference type="ARBA" id="ARBA00022843"/>
    </source>
</evidence>
<accession>A8LZA5</accession>
<protein>
    <recommendedName>
        <fullName evidence="4">DUF1416 domain-containing protein</fullName>
    </recommendedName>
</protein>
<keyword evidence="2" id="KW-0832">Ubl conjugation</keyword>
<dbReference type="Pfam" id="PF07210">
    <property type="entry name" value="DUF1416"/>
    <property type="match status" value="1"/>
</dbReference>
<keyword evidence="1" id="KW-1017">Isopeptide bond</keyword>
<dbReference type="PATRIC" id="fig|391037.6.peg.348"/>
<name>A8LZA5_SALAI</name>
<dbReference type="InterPro" id="IPR008969">
    <property type="entry name" value="CarboxyPept-like_regulatory"/>
</dbReference>
<sequence length="111" mass="11324">MIVMTASPAAGCAAPDQAAPLPASLDLEKETVITGVVRSAGGEPVPGAYVRLLDATDEFTAEVITSPAGQFRFFAAPGTWTLRALSRHGNGDIAITASRGINEAAVTVAVE</sequence>
<gene>
    <name evidence="3" type="ordered locus">Sare_0341</name>
</gene>
<evidence type="ECO:0000256" key="1">
    <source>
        <dbReference type="ARBA" id="ARBA00022499"/>
    </source>
</evidence>
<dbReference type="STRING" id="391037.Sare_0341"/>
<dbReference type="HOGENOM" id="CLU_154652_1_0_11"/>
<dbReference type="InterPro" id="IPR010814">
    <property type="entry name" value="DUF1416"/>
</dbReference>
<dbReference type="OrthoDB" id="3729294at2"/>
<evidence type="ECO:0008006" key="4">
    <source>
        <dbReference type="Google" id="ProtNLM"/>
    </source>
</evidence>
<dbReference type="KEGG" id="saq:Sare_0341"/>